<evidence type="ECO:0000259" key="6">
    <source>
        <dbReference type="Pfam" id="PF04932"/>
    </source>
</evidence>
<keyword evidence="8" id="KW-1185">Reference proteome</keyword>
<evidence type="ECO:0000256" key="2">
    <source>
        <dbReference type="ARBA" id="ARBA00022692"/>
    </source>
</evidence>
<dbReference type="GO" id="GO:0016020">
    <property type="term" value="C:membrane"/>
    <property type="evidence" value="ECO:0007669"/>
    <property type="project" value="UniProtKB-SubCell"/>
</dbReference>
<evidence type="ECO:0000313" key="8">
    <source>
        <dbReference type="Proteomes" id="UP000319204"/>
    </source>
</evidence>
<gene>
    <name evidence="7" type="ORF">FOT42_009510</name>
</gene>
<keyword evidence="4 5" id="KW-0472">Membrane</keyword>
<feature type="transmembrane region" description="Helical" evidence="5">
    <location>
        <begin position="118"/>
        <end position="135"/>
    </location>
</feature>
<keyword evidence="3 5" id="KW-1133">Transmembrane helix</keyword>
<dbReference type="Proteomes" id="UP000319204">
    <property type="component" value="Unassembled WGS sequence"/>
</dbReference>
<comment type="subcellular location">
    <subcellularLocation>
        <location evidence="1">Membrane</location>
        <topology evidence="1">Multi-pass membrane protein</topology>
    </subcellularLocation>
</comment>
<dbReference type="Pfam" id="PF04932">
    <property type="entry name" value="Wzy_C"/>
    <property type="match status" value="1"/>
</dbReference>
<dbReference type="AlphaFoldDB" id="A0A5N5IP84"/>
<feature type="transmembrane region" description="Helical" evidence="5">
    <location>
        <begin position="47"/>
        <end position="66"/>
    </location>
</feature>
<protein>
    <recommendedName>
        <fullName evidence="6">O-antigen ligase-related domain-containing protein</fullName>
    </recommendedName>
</protein>
<evidence type="ECO:0000313" key="7">
    <source>
        <dbReference type="EMBL" id="KAB5488840.1"/>
    </source>
</evidence>
<organism evidence="7 8">
    <name type="scientific">Flagellimonas hadalis</name>
    <dbReference type="NCBI Taxonomy" id="2597517"/>
    <lineage>
        <taxon>Bacteria</taxon>
        <taxon>Pseudomonadati</taxon>
        <taxon>Bacteroidota</taxon>
        <taxon>Flavobacteriia</taxon>
        <taxon>Flavobacteriales</taxon>
        <taxon>Flavobacteriaceae</taxon>
        <taxon>Flagellimonas</taxon>
    </lineage>
</organism>
<feature type="transmembrane region" description="Helical" evidence="5">
    <location>
        <begin position="72"/>
        <end position="97"/>
    </location>
</feature>
<sequence length="287" mass="33679">MQKINARIIFSTIFWIIIPLSIWFIFQRLFLWAPGSDVLKNPFYELRIFYLNLGALVGLLVLWFFHQRKWELFIFSLIVLLGLSARGPLIFSLLIILSISAKMFLSNVKKVKISSNRLIIFGSSLVCVFSLMFYYSNFFYNLLYENLILKLQGLFSSFDGSIMGRFKRLDFAFENIFESFSSFFFGHGIGSFGKMYNQEEIMDYPHNLFVESWFELGIFGLLLSLIIFFYPFLIKGNHVFKIMALFFLLQGMKSYSLVSIWPIFGFYGILLFNSRTINLTSNYPRKT</sequence>
<name>A0A5N5IP84_9FLAO</name>
<dbReference type="OrthoDB" id="1454085at2"/>
<evidence type="ECO:0000256" key="4">
    <source>
        <dbReference type="ARBA" id="ARBA00023136"/>
    </source>
</evidence>
<keyword evidence="2 5" id="KW-0812">Transmembrane</keyword>
<proteinExistence type="predicted"/>
<comment type="caution">
    <text evidence="7">The sequence shown here is derived from an EMBL/GenBank/DDBJ whole genome shotgun (WGS) entry which is preliminary data.</text>
</comment>
<evidence type="ECO:0000256" key="5">
    <source>
        <dbReference type="SAM" id="Phobius"/>
    </source>
</evidence>
<dbReference type="RefSeq" id="WP_151890335.1">
    <property type="nucleotide sequence ID" value="NZ_VNIK02000005.1"/>
</dbReference>
<dbReference type="InterPro" id="IPR007016">
    <property type="entry name" value="O-antigen_ligase-rel_domated"/>
</dbReference>
<feature type="transmembrane region" description="Helical" evidence="5">
    <location>
        <begin position="6"/>
        <end position="26"/>
    </location>
</feature>
<feature type="transmembrane region" description="Helical" evidence="5">
    <location>
        <begin position="213"/>
        <end position="233"/>
    </location>
</feature>
<reference evidence="7" key="1">
    <citation type="submission" date="2019-10" db="EMBL/GenBank/DDBJ databases">
        <title>Muricauda hadale sp. nov., a piezophilic bacterium isolated from hadopelagic water of the Mariana Trench.</title>
        <authorList>
            <person name="Wei Y."/>
        </authorList>
    </citation>
    <scope>NUCLEOTIDE SEQUENCE [LARGE SCALE GENOMIC DNA]</scope>
    <source>
        <strain evidence="7">MT-229</strain>
    </source>
</reference>
<evidence type="ECO:0000256" key="3">
    <source>
        <dbReference type="ARBA" id="ARBA00022989"/>
    </source>
</evidence>
<feature type="transmembrane region" description="Helical" evidence="5">
    <location>
        <begin position="254"/>
        <end position="272"/>
    </location>
</feature>
<accession>A0A5N5IP84</accession>
<feature type="domain" description="O-antigen ligase-related" evidence="6">
    <location>
        <begin position="73"/>
        <end position="223"/>
    </location>
</feature>
<dbReference type="EMBL" id="VNIK02000005">
    <property type="protein sequence ID" value="KAB5488840.1"/>
    <property type="molecule type" value="Genomic_DNA"/>
</dbReference>
<evidence type="ECO:0000256" key="1">
    <source>
        <dbReference type="ARBA" id="ARBA00004141"/>
    </source>
</evidence>